<dbReference type="AlphaFoldDB" id="A0A7C9API8"/>
<proteinExistence type="predicted"/>
<reference evidence="1" key="1">
    <citation type="journal article" date="2013" name="J. Plant Res.">
        <title>Effect of fungi and light on seed germination of three Opuntia species from semiarid lands of central Mexico.</title>
        <authorList>
            <person name="Delgado-Sanchez P."/>
            <person name="Jimenez-Bremont J.F."/>
            <person name="Guerrero-Gonzalez Mde L."/>
            <person name="Flores J."/>
        </authorList>
    </citation>
    <scope>NUCLEOTIDE SEQUENCE</scope>
    <source>
        <tissue evidence="1">Cladode</tissue>
    </source>
</reference>
<name>A0A7C9API8_OPUST</name>
<organism evidence="1">
    <name type="scientific">Opuntia streptacantha</name>
    <name type="common">Prickly pear cactus</name>
    <name type="synonym">Opuntia cardona</name>
    <dbReference type="NCBI Taxonomy" id="393608"/>
    <lineage>
        <taxon>Eukaryota</taxon>
        <taxon>Viridiplantae</taxon>
        <taxon>Streptophyta</taxon>
        <taxon>Embryophyta</taxon>
        <taxon>Tracheophyta</taxon>
        <taxon>Spermatophyta</taxon>
        <taxon>Magnoliopsida</taxon>
        <taxon>eudicotyledons</taxon>
        <taxon>Gunneridae</taxon>
        <taxon>Pentapetalae</taxon>
        <taxon>Caryophyllales</taxon>
        <taxon>Cactineae</taxon>
        <taxon>Cactaceae</taxon>
        <taxon>Opuntioideae</taxon>
        <taxon>Opuntia</taxon>
    </lineage>
</organism>
<reference evidence="1" key="2">
    <citation type="submission" date="2020-07" db="EMBL/GenBank/DDBJ databases">
        <authorList>
            <person name="Vera ALvarez R."/>
            <person name="Arias-Moreno D.M."/>
            <person name="Jimenez-Jacinto V."/>
            <person name="Jimenez-Bremont J.F."/>
            <person name="Swaminathan K."/>
            <person name="Moose S.P."/>
            <person name="Guerrero-Gonzalez M.L."/>
            <person name="Marino-Ramirez L."/>
            <person name="Landsman D."/>
            <person name="Rodriguez-Kessler M."/>
            <person name="Delgado-Sanchez P."/>
        </authorList>
    </citation>
    <scope>NUCLEOTIDE SEQUENCE</scope>
    <source>
        <tissue evidence="1">Cladode</tissue>
    </source>
</reference>
<protein>
    <submittedName>
        <fullName evidence="1">Uncharacterized protein</fullName>
    </submittedName>
</protein>
<dbReference type="EMBL" id="GISG01251367">
    <property type="protein sequence ID" value="MBA4671591.1"/>
    <property type="molecule type" value="Transcribed_RNA"/>
</dbReference>
<evidence type="ECO:0000313" key="1">
    <source>
        <dbReference type="EMBL" id="MBA4671591.1"/>
    </source>
</evidence>
<accession>A0A7C9API8</accession>
<sequence length="131" mass="14257">MGSWTDNDRPSNVLISKFGPLQTKPSLTSYSFGLSVTSSGLILPEPWAPILPKAAERPLKLLLPSLGVQDRLDDLLISFEELMLLSMSSGSEPSLATTKRAMMLLQNGQTGGFTEAVVGFGLLWQHRARVQ</sequence>